<dbReference type="PROSITE" id="PS51186">
    <property type="entry name" value="GNAT"/>
    <property type="match status" value="1"/>
</dbReference>
<sequence>MSQVAESEMFELILIDLPNLRRLEASEPVDLGGMQTVDGALPPARVATHALAQIDVGTPARWCAPFLIVSRNAVLGTCRFRAAPADGRVEIGYGVAGSQRGRGVATEAVRQLLEIATSSGLVKEVVARIVPENAASSKVVSRLGFSKGDLLVDHDGQTLAQWSLRIAT</sequence>
<feature type="domain" description="N-acetyltransferase" evidence="1">
    <location>
        <begin position="18"/>
        <end position="165"/>
    </location>
</feature>
<evidence type="ECO:0000313" key="3">
    <source>
        <dbReference type="Proteomes" id="UP001429354"/>
    </source>
</evidence>
<comment type="caution">
    <text evidence="2">The sequence shown here is derived from an EMBL/GenBank/DDBJ whole genome shotgun (WGS) entry which is preliminary data.</text>
</comment>
<dbReference type="Pfam" id="PF13302">
    <property type="entry name" value="Acetyltransf_3"/>
    <property type="match status" value="1"/>
</dbReference>
<evidence type="ECO:0000313" key="2">
    <source>
        <dbReference type="EMBL" id="NDK40010.1"/>
    </source>
</evidence>
<protein>
    <submittedName>
        <fullName evidence="2">N-acetyltransferase</fullName>
    </submittedName>
</protein>
<dbReference type="SUPFAM" id="SSF55729">
    <property type="entry name" value="Acyl-CoA N-acyltransferases (Nat)"/>
    <property type="match status" value="1"/>
</dbReference>
<dbReference type="InterPro" id="IPR051531">
    <property type="entry name" value="N-acetyltransferase"/>
</dbReference>
<keyword evidence="3" id="KW-1185">Reference proteome</keyword>
<accession>A0ABX0AEH2</accession>
<dbReference type="InterPro" id="IPR016181">
    <property type="entry name" value="Acyl_CoA_acyltransferase"/>
</dbReference>
<dbReference type="PANTHER" id="PTHR43792">
    <property type="entry name" value="GNAT FAMILY, PUTATIVE (AFU_ORTHOLOGUE AFUA_3G00765)-RELATED-RELATED"/>
    <property type="match status" value="1"/>
</dbReference>
<gene>
    <name evidence="2" type="ORF">DT603_14295</name>
</gene>
<dbReference type="PANTHER" id="PTHR43792:SF13">
    <property type="entry name" value="ACETYLTRANSFERASE"/>
    <property type="match status" value="1"/>
</dbReference>
<reference evidence="2 3" key="1">
    <citation type="submission" date="2018-07" db="EMBL/GenBank/DDBJ databases">
        <title>Whole genome Sequencing of Pseudoxanthomonas gei KCTC 32298 (T).</title>
        <authorList>
            <person name="Kumar S."/>
            <person name="Bansal K."/>
            <person name="Kaur A."/>
            <person name="Patil P."/>
            <person name="Sharma S."/>
            <person name="Patil P.B."/>
        </authorList>
    </citation>
    <scope>NUCLEOTIDE SEQUENCE [LARGE SCALE GENOMIC DNA]</scope>
    <source>
        <strain evidence="2 3">KCTC 32298</strain>
    </source>
</reference>
<organism evidence="2 3">
    <name type="scientific">Pseudoxanthomonas gei</name>
    <dbReference type="NCBI Taxonomy" id="1383030"/>
    <lineage>
        <taxon>Bacteria</taxon>
        <taxon>Pseudomonadati</taxon>
        <taxon>Pseudomonadota</taxon>
        <taxon>Gammaproteobacteria</taxon>
        <taxon>Lysobacterales</taxon>
        <taxon>Lysobacteraceae</taxon>
        <taxon>Pseudoxanthomonas</taxon>
    </lineage>
</organism>
<dbReference type="InterPro" id="IPR000182">
    <property type="entry name" value="GNAT_dom"/>
</dbReference>
<evidence type="ECO:0000259" key="1">
    <source>
        <dbReference type="PROSITE" id="PS51186"/>
    </source>
</evidence>
<proteinExistence type="predicted"/>
<name>A0ABX0AEH2_9GAMM</name>
<dbReference type="Proteomes" id="UP001429354">
    <property type="component" value="Unassembled WGS sequence"/>
</dbReference>
<dbReference type="Gene3D" id="3.40.630.30">
    <property type="match status" value="1"/>
</dbReference>
<dbReference type="EMBL" id="QOVG01000010">
    <property type="protein sequence ID" value="NDK40010.1"/>
    <property type="molecule type" value="Genomic_DNA"/>
</dbReference>